<keyword evidence="1" id="KW-0732">Signal</keyword>
<evidence type="ECO:0000256" key="1">
    <source>
        <dbReference type="ARBA" id="ARBA00022729"/>
    </source>
</evidence>
<evidence type="ECO:0000313" key="5">
    <source>
        <dbReference type="Proteomes" id="UP000037755"/>
    </source>
</evidence>
<dbReference type="Pfam" id="PF23759">
    <property type="entry name" value="GBD_T9SS_assoc"/>
    <property type="match status" value="1"/>
</dbReference>
<dbReference type="STRING" id="1202724.AM493_16130"/>
<reference evidence="4 5" key="1">
    <citation type="submission" date="2015-08" db="EMBL/GenBank/DDBJ databases">
        <title>Whole genome sequence of Flavobacterium akiainvivens IK-1T, from decaying Wikstroemia oahuensis, an endemic Hawaiian shrub.</title>
        <authorList>
            <person name="Wan X."/>
            <person name="Hou S."/>
            <person name="Saito J."/>
            <person name="Donachie S."/>
        </authorList>
    </citation>
    <scope>NUCLEOTIDE SEQUENCE [LARGE SCALE GENOMIC DNA]</scope>
    <source>
        <strain evidence="4 5">IK-1</strain>
    </source>
</reference>
<dbReference type="OrthoDB" id="9765926at2"/>
<evidence type="ECO:0000313" key="4">
    <source>
        <dbReference type="EMBL" id="KOS07399.1"/>
    </source>
</evidence>
<keyword evidence="5" id="KW-1185">Reference proteome</keyword>
<dbReference type="NCBIfam" id="NF038133">
    <property type="entry name" value="choice_anch_L"/>
    <property type="match status" value="1"/>
</dbReference>
<proteinExistence type="predicted"/>
<comment type="caution">
    <text evidence="4">The sequence shown here is derived from an EMBL/GenBank/DDBJ whole genome shotgun (WGS) entry which is preliminary data.</text>
</comment>
<dbReference type="AlphaFoldDB" id="A0A0N0RQY9"/>
<dbReference type="EMBL" id="LIYD01000005">
    <property type="protein sequence ID" value="KOS07399.1"/>
    <property type="molecule type" value="Genomic_DNA"/>
</dbReference>
<name>A0A0N0RQY9_9FLAO</name>
<sequence>MKKNYLTVLLGFIVFYGFSQPGNDDCSSAVALTVSQDINCTATTNGTVLNATASGGATTCGGSADDDVWYTFTAIYDRASITVNNLSSLTSTMQYELYEGSCSGPVVFCATTYNNTFTATVTPETNYYIRLYTVTTAANPPVDTDFSICIVTPPPGISVSTTQYTAQQLVQDIFAAQPGLGITNITASTGSSNNAAGPNGIGYFSQTNTMFPFEDGIVLSTGSAKAAEGPNGNIQSAGTATWGGDADLAAILLTYPDVGSGFNAQNATSLEFDFVGGTAPLTFSFLYASEEYGAFQCDYGDAFAILLTNTETDEVTNLAIVPGTNLPISSYTVRNGAYNSACAGANVSYFGTFHQPGVVDGPMNFNGRTTPFFVDHPVMEGVTYHLKFVIADRTDPQFDSAIFLNGGSFNIGDSVPPDDTIIISPLPPYVLCDADNDGFALFDLAGVYSPLVTAATQGPGNYSITYYESFEDAQNGDNVLSINTGYTNNLALEQTLYVRVNSMINLDMYDIEEFVIKAVPSPIYEDNLPAIATCANSAINLTVNANSLWNINLYDVTYHLTEEHAEAGLNGIEQPETFVPQAGATFVWVRITDPETGCYEVLLQPLQDWAQLIQIQVEGTTAGVIVNDAFSYTYALNGVATQQTTFTLPDLNYCSNTLTVTNTTCNTTTDLFFDIYPPAPTGESPQTFTQGQTVASLEVEGTGISWFTAAMGGTFLGMDTPLTDGTTYYAAQYIDNCAGIERLPVTVHLVSGLEGNSMATLRCYPNPVKDELKLEHTTTLLSATLYNTLGQQVQHTAINNTQATINLTGVANGIYLLKVQAETGEKVIKVVKE</sequence>
<feature type="domain" description="T9SS-like galactose binding" evidence="3">
    <location>
        <begin position="23"/>
        <end position="138"/>
    </location>
</feature>
<dbReference type="NCBIfam" id="TIGR04183">
    <property type="entry name" value="Por_Secre_tail"/>
    <property type="match status" value="1"/>
</dbReference>
<dbReference type="InterPro" id="IPR049804">
    <property type="entry name" value="Choice_anch_L"/>
</dbReference>
<gene>
    <name evidence="4" type="ORF">AM493_16130</name>
</gene>
<dbReference type="RefSeq" id="WP_054409057.1">
    <property type="nucleotide sequence ID" value="NZ_FOYA01000005.1"/>
</dbReference>
<evidence type="ECO:0000259" key="3">
    <source>
        <dbReference type="Pfam" id="PF23759"/>
    </source>
</evidence>
<dbReference type="InterPro" id="IPR056600">
    <property type="entry name" value="GBD_T9SS_assoc"/>
</dbReference>
<accession>A0A0N0RQY9</accession>
<feature type="domain" description="Secretion system C-terminal sorting" evidence="2">
    <location>
        <begin position="764"/>
        <end position="830"/>
    </location>
</feature>
<dbReference type="Proteomes" id="UP000037755">
    <property type="component" value="Unassembled WGS sequence"/>
</dbReference>
<evidence type="ECO:0000259" key="2">
    <source>
        <dbReference type="Pfam" id="PF18962"/>
    </source>
</evidence>
<dbReference type="PATRIC" id="fig|1202724.3.peg.3352"/>
<dbReference type="InterPro" id="IPR026444">
    <property type="entry name" value="Secre_tail"/>
</dbReference>
<dbReference type="Pfam" id="PF18962">
    <property type="entry name" value="Por_Secre_tail"/>
    <property type="match status" value="1"/>
</dbReference>
<organism evidence="4 5">
    <name type="scientific">Flavobacterium akiainvivens</name>
    <dbReference type="NCBI Taxonomy" id="1202724"/>
    <lineage>
        <taxon>Bacteria</taxon>
        <taxon>Pseudomonadati</taxon>
        <taxon>Bacteroidota</taxon>
        <taxon>Flavobacteriia</taxon>
        <taxon>Flavobacteriales</taxon>
        <taxon>Flavobacteriaceae</taxon>
        <taxon>Flavobacterium</taxon>
    </lineage>
</organism>
<protein>
    <recommendedName>
        <fullName evidence="6">Secretion system C-terminal sorting domain-containing protein</fullName>
    </recommendedName>
</protein>
<evidence type="ECO:0008006" key="6">
    <source>
        <dbReference type="Google" id="ProtNLM"/>
    </source>
</evidence>